<keyword evidence="3 6" id="KW-0378">Hydrolase</keyword>
<dbReference type="SFLD" id="SFLDG01140">
    <property type="entry name" value="C2.B:_Phosphomannomutase_and_P"/>
    <property type="match status" value="1"/>
</dbReference>
<dbReference type="InterPro" id="IPR036412">
    <property type="entry name" value="HAD-like_sf"/>
</dbReference>
<dbReference type="PANTHER" id="PTHR47267">
    <property type="match status" value="1"/>
</dbReference>
<dbReference type="InterPro" id="IPR006379">
    <property type="entry name" value="HAD-SF_hydro_IIB"/>
</dbReference>
<reference evidence="6 7" key="1">
    <citation type="submission" date="2021-08" db="EMBL/GenBank/DDBJ databases">
        <title>Culture and genomic analysis of Symbiopectobacterium purcellii sp. nov. gen. nov., isolated from the leafhopper Empoasca decipiens.</title>
        <authorList>
            <person name="Nadal-Jimenez P."/>
            <person name="Siozios S."/>
            <person name="Halliday N."/>
            <person name="Camara M."/>
            <person name="Hurst G.D.D."/>
        </authorList>
    </citation>
    <scope>NUCLEOTIDE SEQUENCE [LARGE SCALE GENOMIC DNA]</scope>
    <source>
        <strain evidence="6 7">SyEd1</strain>
    </source>
</reference>
<evidence type="ECO:0000256" key="5">
    <source>
        <dbReference type="ARBA" id="ARBA00034778"/>
    </source>
</evidence>
<dbReference type="SFLD" id="SFLDG01144">
    <property type="entry name" value="C2.B.4:_PGP_Like"/>
    <property type="match status" value="1"/>
</dbReference>
<protein>
    <submittedName>
        <fullName evidence="6">Sugar/pyridoxal phosphate phosphatase YigL</fullName>
        <ecNumber evidence="6">3.1.3.23</ecNumber>
        <ecNumber evidence="6">3.1.3.74</ecNumber>
    </submittedName>
</protein>
<dbReference type="InterPro" id="IPR000150">
    <property type="entry name" value="Cof"/>
</dbReference>
<evidence type="ECO:0000256" key="2">
    <source>
        <dbReference type="ARBA" id="ARBA00022723"/>
    </source>
</evidence>
<sequence>MYHVVASDLDGTLLSPDHTLSPLAKETLKLLTAQGIHFVFATGRHHLDVAQIRDGLGISAFMITSNGARVHNTQGALIFSHNLDQDIAHDLYGMVYHNPEMLTHVYRDDEWFMSRSRPEEERFFQESVFKYKLFEPGLLGTDGVSKVFFTCDSHEKLLPLEEAINARWGDRVNVSFSTLSCLEVMAGGVSKGHALEQVAKLMGHTLTSCIAFGDGMNDFEMLSMAGKGCIMRNAHQRLKDLLPQLEVIGSNAEDAVAQVLRRLFLSAE</sequence>
<dbReference type="EC" id="3.1.3.23" evidence="6"/>
<evidence type="ECO:0000256" key="1">
    <source>
        <dbReference type="ARBA" id="ARBA00001946"/>
    </source>
</evidence>
<dbReference type="Gene3D" id="3.40.50.1000">
    <property type="entry name" value="HAD superfamily/HAD-like"/>
    <property type="match status" value="1"/>
</dbReference>
<gene>
    <name evidence="6" type="primary">yigL</name>
    <name evidence="6" type="ORF">K6K13_22015</name>
</gene>
<comment type="cofactor">
    <cofactor evidence="1">
        <name>Mg(2+)</name>
        <dbReference type="ChEBI" id="CHEBI:18420"/>
    </cofactor>
</comment>
<evidence type="ECO:0000313" key="6">
    <source>
        <dbReference type="EMBL" id="QZN95776.1"/>
    </source>
</evidence>
<name>A0ABX9AN86_9ENTR</name>
<dbReference type="Pfam" id="PF08282">
    <property type="entry name" value="Hydrolase_3"/>
    <property type="match status" value="1"/>
</dbReference>
<dbReference type="PANTHER" id="PTHR47267:SF4">
    <property type="entry name" value="PYRIDOXAL PHOSPHATE PHOSPHATASE YIGL"/>
    <property type="match status" value="1"/>
</dbReference>
<dbReference type="EMBL" id="CP081864">
    <property type="protein sequence ID" value="QZN95776.1"/>
    <property type="molecule type" value="Genomic_DNA"/>
</dbReference>
<dbReference type="NCBIfam" id="NF008213">
    <property type="entry name" value="PRK10976.1"/>
    <property type="match status" value="1"/>
</dbReference>
<dbReference type="PROSITE" id="PS01228">
    <property type="entry name" value="COF_1"/>
    <property type="match status" value="1"/>
</dbReference>
<dbReference type="InterPro" id="IPR023214">
    <property type="entry name" value="HAD_sf"/>
</dbReference>
<dbReference type="GO" id="GO:0050308">
    <property type="term" value="F:sugar-phosphatase activity"/>
    <property type="evidence" value="ECO:0007669"/>
    <property type="project" value="UniProtKB-EC"/>
</dbReference>
<dbReference type="PROSITE" id="PS01229">
    <property type="entry name" value="COF_2"/>
    <property type="match status" value="1"/>
</dbReference>
<dbReference type="Proteomes" id="UP000825886">
    <property type="component" value="Chromosome"/>
</dbReference>
<dbReference type="CDD" id="cd07516">
    <property type="entry name" value="HAD_Pase"/>
    <property type="match status" value="1"/>
</dbReference>
<dbReference type="RefSeq" id="WP_222158852.1">
    <property type="nucleotide sequence ID" value="NZ_CP081864.1"/>
</dbReference>
<dbReference type="GO" id="GO:0033883">
    <property type="term" value="F:pyridoxal phosphatase activity"/>
    <property type="evidence" value="ECO:0007669"/>
    <property type="project" value="UniProtKB-EC"/>
</dbReference>
<keyword evidence="2" id="KW-0479">Metal-binding</keyword>
<dbReference type="Gene3D" id="3.30.1240.10">
    <property type="match status" value="1"/>
</dbReference>
<evidence type="ECO:0000256" key="3">
    <source>
        <dbReference type="ARBA" id="ARBA00022801"/>
    </source>
</evidence>
<organism evidence="6 7">
    <name type="scientific">Symbiopectobacterium purcellii</name>
    <dbReference type="NCBI Taxonomy" id="2871826"/>
    <lineage>
        <taxon>Bacteria</taxon>
        <taxon>Pseudomonadati</taxon>
        <taxon>Pseudomonadota</taxon>
        <taxon>Gammaproteobacteria</taxon>
        <taxon>Enterobacterales</taxon>
        <taxon>Enterobacteriaceae</taxon>
    </lineage>
</organism>
<comment type="similarity">
    <text evidence="5">Belongs to the HAD-like hydrolase superfamily. Cof family.</text>
</comment>
<keyword evidence="7" id="KW-1185">Reference proteome</keyword>
<dbReference type="SFLD" id="SFLDS00003">
    <property type="entry name" value="Haloacid_Dehalogenase"/>
    <property type="match status" value="1"/>
</dbReference>
<accession>A0ABX9AN86</accession>
<keyword evidence="4" id="KW-0460">Magnesium</keyword>
<dbReference type="NCBIfam" id="TIGR01484">
    <property type="entry name" value="HAD-SF-IIB"/>
    <property type="match status" value="1"/>
</dbReference>
<dbReference type="SUPFAM" id="SSF56784">
    <property type="entry name" value="HAD-like"/>
    <property type="match status" value="1"/>
</dbReference>
<evidence type="ECO:0000256" key="4">
    <source>
        <dbReference type="ARBA" id="ARBA00022842"/>
    </source>
</evidence>
<dbReference type="NCBIfam" id="TIGR00099">
    <property type="entry name" value="Cof-subfamily"/>
    <property type="match status" value="1"/>
</dbReference>
<evidence type="ECO:0000313" key="7">
    <source>
        <dbReference type="Proteomes" id="UP000825886"/>
    </source>
</evidence>
<proteinExistence type="inferred from homology"/>
<dbReference type="EC" id="3.1.3.74" evidence="6"/>